<dbReference type="SUPFAM" id="SSF55781">
    <property type="entry name" value="GAF domain-like"/>
    <property type="match status" value="1"/>
</dbReference>
<keyword evidence="1 2" id="KW-0807">Transducer</keyword>
<dbReference type="PANTHER" id="PTHR32089:SF112">
    <property type="entry name" value="LYSOZYME-LIKE PROTEIN-RELATED"/>
    <property type="match status" value="1"/>
</dbReference>
<evidence type="ECO:0000259" key="4">
    <source>
        <dbReference type="PROSITE" id="PS50111"/>
    </source>
</evidence>
<evidence type="ECO:0000256" key="1">
    <source>
        <dbReference type="ARBA" id="ARBA00023224"/>
    </source>
</evidence>
<dbReference type="RefSeq" id="WP_068550368.1">
    <property type="nucleotide sequence ID" value="NZ_AP013035.1"/>
</dbReference>
<reference evidence="6" key="1">
    <citation type="journal article" date="2018" name="Science">
        <title>A primordial and reversible TCA cycle in a facultatively chemolithoautotrophic thermophile.</title>
        <authorList>
            <person name="Nunoura T."/>
            <person name="Chikaraishi Y."/>
            <person name="Izaki R."/>
            <person name="Suwa T."/>
            <person name="Sato T."/>
            <person name="Harada T."/>
            <person name="Mori K."/>
            <person name="Kato Y."/>
            <person name="Miyazaki M."/>
            <person name="Shimamura S."/>
            <person name="Yanagawa K."/>
            <person name="Shuto A."/>
            <person name="Ohkouchi N."/>
            <person name="Fujita N."/>
            <person name="Takaki Y."/>
            <person name="Atomi H."/>
            <person name="Takai K."/>
        </authorList>
    </citation>
    <scope>NUCLEOTIDE SEQUENCE [LARGE SCALE GENOMIC DNA]</scope>
    <source>
        <strain evidence="6">DSM 17441 / JCM 13301 / NBRC 103674 / ABI70S6</strain>
    </source>
</reference>
<protein>
    <submittedName>
        <fullName evidence="5">Methyl-accepting chemotaxis protein</fullName>
    </submittedName>
</protein>
<dbReference type="InterPro" id="IPR029016">
    <property type="entry name" value="GAF-like_dom_sf"/>
</dbReference>
<dbReference type="Gene3D" id="1.10.287.950">
    <property type="entry name" value="Methyl-accepting chemotaxis protein"/>
    <property type="match status" value="1"/>
</dbReference>
<feature type="domain" description="Methyl-accepting transducer" evidence="4">
    <location>
        <begin position="213"/>
        <end position="338"/>
    </location>
</feature>
<dbReference type="Proteomes" id="UP000063234">
    <property type="component" value="Chromosome"/>
</dbReference>
<dbReference type="InterPro" id="IPR004089">
    <property type="entry name" value="MCPsignal_dom"/>
</dbReference>
<dbReference type="GO" id="GO:0007165">
    <property type="term" value="P:signal transduction"/>
    <property type="evidence" value="ECO:0007669"/>
    <property type="project" value="UniProtKB-KW"/>
</dbReference>
<organism evidence="5 6">
    <name type="scientific">Thermosulfidibacter takaii (strain DSM 17441 / JCM 13301 / NBRC 103674 / ABI70S6)</name>
    <dbReference type="NCBI Taxonomy" id="1298851"/>
    <lineage>
        <taxon>Bacteria</taxon>
        <taxon>Pseudomonadati</taxon>
        <taxon>Thermosulfidibacterota</taxon>
        <taxon>Thermosulfidibacteria</taxon>
        <taxon>Thermosulfidibacterales</taxon>
        <taxon>Thermosulfidibacteraceae</taxon>
    </lineage>
</organism>
<evidence type="ECO:0000313" key="5">
    <source>
        <dbReference type="EMBL" id="BAT72311.1"/>
    </source>
</evidence>
<evidence type="ECO:0000313" key="6">
    <source>
        <dbReference type="Proteomes" id="UP000063234"/>
    </source>
</evidence>
<dbReference type="SUPFAM" id="SSF58104">
    <property type="entry name" value="Methyl-accepting chemotaxis protein (MCP) signaling domain"/>
    <property type="match status" value="1"/>
</dbReference>
<keyword evidence="6" id="KW-1185">Reference proteome</keyword>
<dbReference type="KEGG" id="ttk:TST_1525"/>
<evidence type="ECO:0000256" key="3">
    <source>
        <dbReference type="SAM" id="Coils"/>
    </source>
</evidence>
<accession>A0A0S3QVF8</accession>
<sequence length="338" mass="38127">MSGIGKECLELMEKILQAISFMLERADLNNVYKTIADVVCNILGFDRINVLIYNPETNMLEAKESVGAEEPLSRIKVPADERAGIIYKAFREMKAYVVEDAAKHFPEEWKLKPPYSEIKSIRSRSFIIAPLVVKGHPWGVIGVDNKIRKVPIGEAEAMVVKMFARLASMVIERLVTERELEERERLLEEQSQLLREVTINAVEELRKLGEITEEVQQEADNLRSGFNELMEQVKRIDFVMKSVEDVAKKTNLLSLNAAIEAARAGEHGKGFAVVADEVRKLAQKSKSDLEEISNALTSIKAATNDFVKFVDGLDQSVRKEEEVITKIQDIIGKVQEIL</sequence>
<dbReference type="Gene3D" id="3.30.450.40">
    <property type="match status" value="1"/>
</dbReference>
<evidence type="ECO:0000256" key="2">
    <source>
        <dbReference type="PROSITE-ProRule" id="PRU00284"/>
    </source>
</evidence>
<feature type="coiled-coil region" evidence="3">
    <location>
        <begin position="176"/>
        <end position="232"/>
    </location>
</feature>
<dbReference type="STRING" id="1298851.TST_1525"/>
<dbReference type="InterPro" id="IPR003018">
    <property type="entry name" value="GAF"/>
</dbReference>
<name>A0A0S3QVF8_THET7</name>
<dbReference type="Pfam" id="PF01590">
    <property type="entry name" value="GAF"/>
    <property type="match status" value="1"/>
</dbReference>
<dbReference type="SMART" id="SM00283">
    <property type="entry name" value="MA"/>
    <property type="match status" value="1"/>
</dbReference>
<proteinExistence type="predicted"/>
<dbReference type="GO" id="GO:0016020">
    <property type="term" value="C:membrane"/>
    <property type="evidence" value="ECO:0007669"/>
    <property type="project" value="InterPro"/>
</dbReference>
<dbReference type="PROSITE" id="PS50111">
    <property type="entry name" value="CHEMOTAXIS_TRANSDUC_2"/>
    <property type="match status" value="1"/>
</dbReference>
<dbReference type="AlphaFoldDB" id="A0A0S3QVF8"/>
<dbReference type="SMART" id="SM00065">
    <property type="entry name" value="GAF"/>
    <property type="match status" value="1"/>
</dbReference>
<gene>
    <name evidence="5" type="ORF">TST_1525</name>
</gene>
<keyword evidence="3" id="KW-0175">Coiled coil</keyword>
<dbReference type="EMBL" id="AP013035">
    <property type="protein sequence ID" value="BAT72311.1"/>
    <property type="molecule type" value="Genomic_DNA"/>
</dbReference>
<dbReference type="Pfam" id="PF00015">
    <property type="entry name" value="MCPsignal"/>
    <property type="match status" value="1"/>
</dbReference>
<dbReference type="PANTHER" id="PTHR32089">
    <property type="entry name" value="METHYL-ACCEPTING CHEMOTAXIS PROTEIN MCPB"/>
    <property type="match status" value="1"/>
</dbReference>